<sequence length="188" mass="19800">MSSRLRGDSDTALVIIDMQMEMQPRIDAGRPHVHPEAPDRIAVLADGSRRATYPVIHIRHAAADPASPLHPDAPGYRPMDCAMERPGEAVFVKSSSSAFATTALEAHLSERGIAQIHVVGAVAGFCVNSTVRAAADLGFGVTVVRDPVIGFDLSSAGLEAGVIFGVTMGLLEADFTEVVESERVLAGL</sequence>
<dbReference type="EMBL" id="BBPI01000107">
    <property type="protein sequence ID" value="GAM02960.1"/>
    <property type="molecule type" value="Genomic_DNA"/>
</dbReference>
<dbReference type="PANTHER" id="PTHR43540:SF1">
    <property type="entry name" value="ISOCHORISMATASE HYDROLASE"/>
    <property type="match status" value="1"/>
</dbReference>
<dbReference type="InterPro" id="IPR000868">
    <property type="entry name" value="Isochorismatase-like_dom"/>
</dbReference>
<protein>
    <submittedName>
        <fullName evidence="3">Isochorismatase family protein</fullName>
    </submittedName>
</protein>
<keyword evidence="4" id="KW-1185">Reference proteome</keyword>
<dbReference type="AlphaFoldDB" id="A0A0A1WBY2"/>
<reference evidence="3 4" key="1">
    <citation type="submission" date="2014-11" db="EMBL/GenBank/DDBJ databases">
        <title>Whole genome shotgun sequence of Sphingomonas parapaucimobilis NBRC 15100.</title>
        <authorList>
            <person name="Katano-Makiyama Y."/>
            <person name="Hosoyama A."/>
            <person name="Hashimoto M."/>
            <person name="Hosoyama Y."/>
            <person name="Noguchi M."/>
            <person name="Numata M."/>
            <person name="Tsuchikane K."/>
            <person name="Hirakata S."/>
            <person name="Uohara A."/>
            <person name="Shimodaira J."/>
            <person name="Ohji S."/>
            <person name="Ichikawa N."/>
            <person name="Kimura A."/>
            <person name="Yamazoe A."/>
            <person name="Fujita N."/>
        </authorList>
    </citation>
    <scope>NUCLEOTIDE SEQUENCE [LARGE SCALE GENOMIC DNA]</scope>
    <source>
        <strain evidence="3 4">NBRC 15100</strain>
    </source>
</reference>
<dbReference type="Gene3D" id="3.40.50.850">
    <property type="entry name" value="Isochorismatase-like"/>
    <property type="match status" value="1"/>
</dbReference>
<dbReference type="RefSeq" id="WP_245613543.1">
    <property type="nucleotide sequence ID" value="NZ_BBPI01000107.1"/>
</dbReference>
<dbReference type="SUPFAM" id="SSF52499">
    <property type="entry name" value="Isochorismatase-like hydrolases"/>
    <property type="match status" value="1"/>
</dbReference>
<dbReference type="GO" id="GO:0016787">
    <property type="term" value="F:hydrolase activity"/>
    <property type="evidence" value="ECO:0007669"/>
    <property type="project" value="UniProtKB-KW"/>
</dbReference>
<proteinExistence type="predicted"/>
<dbReference type="InterPro" id="IPR050272">
    <property type="entry name" value="Isochorismatase-like_hydrls"/>
</dbReference>
<comment type="caution">
    <text evidence="3">The sequence shown here is derived from an EMBL/GenBank/DDBJ whole genome shotgun (WGS) entry which is preliminary data.</text>
</comment>
<gene>
    <name evidence="3" type="ORF">SP5_107_00070</name>
</gene>
<evidence type="ECO:0000313" key="4">
    <source>
        <dbReference type="Proteomes" id="UP000032305"/>
    </source>
</evidence>
<dbReference type="PANTHER" id="PTHR43540">
    <property type="entry name" value="PEROXYUREIDOACRYLATE/UREIDOACRYLATE AMIDOHYDROLASE-RELATED"/>
    <property type="match status" value="1"/>
</dbReference>
<dbReference type="InterPro" id="IPR036380">
    <property type="entry name" value="Isochorismatase-like_sf"/>
</dbReference>
<feature type="domain" description="Isochorismatase-like" evidence="2">
    <location>
        <begin position="11"/>
        <end position="151"/>
    </location>
</feature>
<evidence type="ECO:0000256" key="1">
    <source>
        <dbReference type="ARBA" id="ARBA00022801"/>
    </source>
</evidence>
<organism evidence="3 4">
    <name type="scientific">Sphingomonas parapaucimobilis NBRC 15100</name>
    <dbReference type="NCBI Taxonomy" id="1219049"/>
    <lineage>
        <taxon>Bacteria</taxon>
        <taxon>Pseudomonadati</taxon>
        <taxon>Pseudomonadota</taxon>
        <taxon>Alphaproteobacteria</taxon>
        <taxon>Sphingomonadales</taxon>
        <taxon>Sphingomonadaceae</taxon>
        <taxon>Sphingomonas</taxon>
    </lineage>
</organism>
<accession>A0A0A1WBY2</accession>
<evidence type="ECO:0000313" key="3">
    <source>
        <dbReference type="EMBL" id="GAM02960.1"/>
    </source>
</evidence>
<dbReference type="Pfam" id="PF00857">
    <property type="entry name" value="Isochorismatase"/>
    <property type="match status" value="1"/>
</dbReference>
<name>A0A0A1WBY2_9SPHN</name>
<dbReference type="eggNOG" id="COG1335">
    <property type="taxonomic scope" value="Bacteria"/>
</dbReference>
<evidence type="ECO:0000259" key="2">
    <source>
        <dbReference type="Pfam" id="PF00857"/>
    </source>
</evidence>
<keyword evidence="1" id="KW-0378">Hydrolase</keyword>
<dbReference type="Proteomes" id="UP000032305">
    <property type="component" value="Unassembled WGS sequence"/>
</dbReference>